<dbReference type="AlphaFoldDB" id="A0A6I4MQG7"/>
<feature type="domain" description="SWIM-type" evidence="2">
    <location>
        <begin position="129"/>
        <end position="164"/>
    </location>
</feature>
<dbReference type="Proteomes" id="UP000462055">
    <property type="component" value="Unassembled WGS sequence"/>
</dbReference>
<accession>A0A6I4MQG7</accession>
<keyword evidence="4" id="KW-1185">Reference proteome</keyword>
<sequence length="274" mass="30185">MSPWFESSRPIQVEGGLKARSRRGSIGAQWWSRRFIDVLEDICDPGRLSRGRAYARKGQVMSLEVAPGEVRALVQGSRPRPYKVVLRIDAYDADEWADLTDALAARAVHRAKLLAGEMPPEIEQVFGDLELPLFPDGSELELDCSCPDWGWPCKHVSAALYLLAEAFDDDPFLVLAWRGRAKEDLLDDLRGAPADEEPRRPGLLDVQDAPFAERLEDFFTGGRVSRVAPAPAPADLLLRALEPPQVEVRGTPLLDLLDPVYQALAGSSLSPPGP</sequence>
<evidence type="ECO:0000259" key="2">
    <source>
        <dbReference type="PROSITE" id="PS50966"/>
    </source>
</evidence>
<dbReference type="PROSITE" id="PS50966">
    <property type="entry name" value="ZF_SWIM"/>
    <property type="match status" value="1"/>
</dbReference>
<dbReference type="PANTHER" id="PTHR38133">
    <property type="entry name" value="SLR1429 PROTEIN"/>
    <property type="match status" value="1"/>
</dbReference>
<protein>
    <recommendedName>
        <fullName evidence="2">SWIM-type domain-containing protein</fullName>
    </recommendedName>
</protein>
<reference evidence="3" key="1">
    <citation type="submission" date="2019-12" db="EMBL/GenBank/DDBJ databases">
        <title>Actinomadura physcomitrii sp. nov., a novel actinomycete isolated from moss [Physcomitrium sphaericum (Ludw) Fuernr].</title>
        <authorList>
            <person name="Zhuang X."/>
        </authorList>
    </citation>
    <scope>NUCLEOTIDE SEQUENCE [LARGE SCALE GENOMIC DNA]</scope>
    <source>
        <strain evidence="3">LD22</strain>
    </source>
</reference>
<dbReference type="Pfam" id="PF04434">
    <property type="entry name" value="SWIM"/>
    <property type="match status" value="1"/>
</dbReference>
<dbReference type="GO" id="GO:0008270">
    <property type="term" value="F:zinc ion binding"/>
    <property type="evidence" value="ECO:0007669"/>
    <property type="project" value="UniProtKB-KW"/>
</dbReference>
<proteinExistence type="predicted"/>
<dbReference type="PANTHER" id="PTHR38133:SF1">
    <property type="entry name" value="SLR1429 PROTEIN"/>
    <property type="match status" value="1"/>
</dbReference>
<evidence type="ECO:0000313" key="3">
    <source>
        <dbReference type="EMBL" id="MWA05611.1"/>
    </source>
</evidence>
<evidence type="ECO:0000313" key="4">
    <source>
        <dbReference type="Proteomes" id="UP000462055"/>
    </source>
</evidence>
<comment type="caution">
    <text evidence="3">The sequence shown here is derived from an EMBL/GenBank/DDBJ whole genome shotgun (WGS) entry which is preliminary data.</text>
</comment>
<keyword evidence="1" id="KW-0863">Zinc-finger</keyword>
<dbReference type="EMBL" id="WBMS02000039">
    <property type="protein sequence ID" value="MWA05611.1"/>
    <property type="molecule type" value="Genomic_DNA"/>
</dbReference>
<evidence type="ECO:0000256" key="1">
    <source>
        <dbReference type="PROSITE-ProRule" id="PRU00325"/>
    </source>
</evidence>
<gene>
    <name evidence="3" type="ORF">F8568_035680</name>
</gene>
<dbReference type="InterPro" id="IPR007527">
    <property type="entry name" value="Znf_SWIM"/>
</dbReference>
<dbReference type="RefSeq" id="WP_151598036.1">
    <property type="nucleotide sequence ID" value="NZ_WBMS02000039.1"/>
</dbReference>
<organism evidence="3 4">
    <name type="scientific">Actinomadura physcomitrii</name>
    <dbReference type="NCBI Taxonomy" id="2650748"/>
    <lineage>
        <taxon>Bacteria</taxon>
        <taxon>Bacillati</taxon>
        <taxon>Actinomycetota</taxon>
        <taxon>Actinomycetes</taxon>
        <taxon>Streptosporangiales</taxon>
        <taxon>Thermomonosporaceae</taxon>
        <taxon>Actinomadura</taxon>
    </lineage>
</organism>
<name>A0A6I4MQG7_9ACTN</name>
<keyword evidence="1" id="KW-0862">Zinc</keyword>
<keyword evidence="1" id="KW-0479">Metal-binding</keyword>